<keyword evidence="1" id="KW-0732">Signal</keyword>
<accession>A0A6A3TA71</accession>
<evidence type="ECO:0000313" key="17">
    <source>
        <dbReference type="Proteomes" id="UP000460718"/>
    </source>
</evidence>
<dbReference type="Proteomes" id="UP000440732">
    <property type="component" value="Unassembled WGS sequence"/>
</dbReference>
<evidence type="ECO:0000313" key="11">
    <source>
        <dbReference type="Proteomes" id="UP000429523"/>
    </source>
</evidence>
<dbReference type="EMBL" id="QXFW01000480">
    <property type="protein sequence ID" value="KAE9010970.1"/>
    <property type="molecule type" value="Genomic_DNA"/>
</dbReference>
<name>A0A6A3TA71_9STRA</name>
<evidence type="ECO:0000313" key="16">
    <source>
        <dbReference type="Proteomes" id="UP000441208"/>
    </source>
</evidence>
<evidence type="ECO:0000313" key="13">
    <source>
        <dbReference type="Proteomes" id="UP000437068"/>
    </source>
</evidence>
<evidence type="ECO:0000313" key="2">
    <source>
        <dbReference type="EMBL" id="KAE8945169.1"/>
    </source>
</evidence>
<evidence type="ECO:0000313" key="5">
    <source>
        <dbReference type="EMBL" id="KAE9087671.1"/>
    </source>
</evidence>
<dbReference type="Proteomes" id="UP000441208">
    <property type="component" value="Unassembled WGS sequence"/>
</dbReference>
<evidence type="ECO:0008006" key="20">
    <source>
        <dbReference type="Google" id="ProtNLM"/>
    </source>
</evidence>
<dbReference type="Proteomes" id="UP000486351">
    <property type="component" value="Unassembled WGS sequence"/>
</dbReference>
<dbReference type="Proteomes" id="UP000429523">
    <property type="component" value="Unassembled WGS sequence"/>
</dbReference>
<evidence type="ECO:0000313" key="3">
    <source>
        <dbReference type="EMBL" id="KAE9010970.1"/>
    </source>
</evidence>
<feature type="chain" id="PRO_5036166095" description="RxLR effector protein" evidence="1">
    <location>
        <begin position="22"/>
        <end position="52"/>
    </location>
</feature>
<dbReference type="EMBL" id="QXFY01000400">
    <property type="protein sequence ID" value="KAE9345482.1"/>
    <property type="molecule type" value="Genomic_DNA"/>
</dbReference>
<evidence type="ECO:0000313" key="10">
    <source>
        <dbReference type="EMBL" id="KAE9345482.1"/>
    </source>
</evidence>
<evidence type="ECO:0000313" key="4">
    <source>
        <dbReference type="EMBL" id="KAE9073139.1"/>
    </source>
</evidence>
<dbReference type="Proteomes" id="UP000433483">
    <property type="component" value="Unassembled WGS sequence"/>
</dbReference>
<keyword evidence="12" id="KW-1185">Reference proteome</keyword>
<evidence type="ECO:0000313" key="9">
    <source>
        <dbReference type="EMBL" id="KAE9321258.1"/>
    </source>
</evidence>
<organism evidence="6 16">
    <name type="scientific">Phytophthora fragariae</name>
    <dbReference type="NCBI Taxonomy" id="53985"/>
    <lineage>
        <taxon>Eukaryota</taxon>
        <taxon>Sar</taxon>
        <taxon>Stramenopiles</taxon>
        <taxon>Oomycota</taxon>
        <taxon>Peronosporomycetes</taxon>
        <taxon>Peronosporales</taxon>
        <taxon>Peronosporaceae</taxon>
        <taxon>Phytophthora</taxon>
    </lineage>
</organism>
<protein>
    <recommendedName>
        <fullName evidence="20">RxLR effector protein</fullName>
    </recommendedName>
</protein>
<dbReference type="EMBL" id="QXGF01000169">
    <property type="protein sequence ID" value="KAE8945169.1"/>
    <property type="molecule type" value="Genomic_DNA"/>
</dbReference>
<dbReference type="EMBL" id="QXFZ01000151">
    <property type="protein sequence ID" value="KAE9129976.1"/>
    <property type="molecule type" value="Genomic_DNA"/>
</dbReference>
<reference evidence="11 12" key="1">
    <citation type="submission" date="2018-08" db="EMBL/GenBank/DDBJ databases">
        <title>Genomic investigation of the strawberry pathogen Phytophthora fragariae indicates pathogenicity is determined by transcriptional variation in three key races.</title>
        <authorList>
            <person name="Adams T.M."/>
            <person name="Armitage A.D."/>
            <person name="Sobczyk M.K."/>
            <person name="Bates H.J."/>
            <person name="Dunwell J.M."/>
            <person name="Nellist C.F."/>
            <person name="Harrison R.J."/>
        </authorList>
    </citation>
    <scope>NUCLEOTIDE SEQUENCE [LARGE SCALE GENOMIC DNA]</scope>
    <source>
        <strain evidence="9 13">A4</strain>
        <strain evidence="7 14">BC-1</strain>
        <strain evidence="8 12">NOV-27</strain>
        <strain evidence="5 15">NOV-5</strain>
        <strain evidence="6 16">NOV-71</strain>
        <strain evidence="10 18">NOV-77</strain>
        <strain evidence="2 11">NOV-9</strain>
        <strain evidence="4 19">ONT-3</strain>
        <strain evidence="3 17">SCRP245</strain>
    </source>
</reference>
<feature type="signal peptide" evidence="1">
    <location>
        <begin position="1"/>
        <end position="21"/>
    </location>
</feature>
<evidence type="ECO:0000313" key="19">
    <source>
        <dbReference type="Proteomes" id="UP000488956"/>
    </source>
</evidence>
<sequence length="52" mass="5753">MSISASRVPFQSSALFSLSLALVVRTPMSRYGCPHALSLRQCCCRYRLSTSL</sequence>
<evidence type="ECO:0000313" key="7">
    <source>
        <dbReference type="EMBL" id="KAE9174233.1"/>
    </source>
</evidence>
<evidence type="ECO:0000313" key="18">
    <source>
        <dbReference type="Proteomes" id="UP000486351"/>
    </source>
</evidence>
<dbReference type="EMBL" id="QXGE01000179">
    <property type="protein sequence ID" value="KAE9321258.1"/>
    <property type="molecule type" value="Genomic_DNA"/>
</dbReference>
<dbReference type="EMBL" id="QXGA01003090">
    <property type="protein sequence ID" value="KAE9087671.1"/>
    <property type="molecule type" value="Genomic_DNA"/>
</dbReference>
<evidence type="ECO:0000313" key="15">
    <source>
        <dbReference type="Proteomes" id="UP000440732"/>
    </source>
</evidence>
<dbReference type="Proteomes" id="UP000488956">
    <property type="component" value="Unassembled WGS sequence"/>
</dbReference>
<dbReference type="EMBL" id="QXFX01002850">
    <property type="protein sequence ID" value="KAE9073139.1"/>
    <property type="molecule type" value="Genomic_DNA"/>
</dbReference>
<dbReference type="EMBL" id="QXGB01002479">
    <property type="protein sequence ID" value="KAE9177586.1"/>
    <property type="molecule type" value="Genomic_DNA"/>
</dbReference>
<evidence type="ECO:0000256" key="1">
    <source>
        <dbReference type="SAM" id="SignalP"/>
    </source>
</evidence>
<comment type="caution">
    <text evidence="6">The sequence shown here is derived from an EMBL/GenBank/DDBJ whole genome shotgun (WGS) entry which is preliminary data.</text>
</comment>
<evidence type="ECO:0000313" key="8">
    <source>
        <dbReference type="EMBL" id="KAE9177586.1"/>
    </source>
</evidence>
<dbReference type="Proteomes" id="UP000437068">
    <property type="component" value="Unassembled WGS sequence"/>
</dbReference>
<dbReference type="EMBL" id="QXGD01003833">
    <property type="protein sequence ID" value="KAE9174233.1"/>
    <property type="molecule type" value="Genomic_DNA"/>
</dbReference>
<evidence type="ECO:0000313" key="12">
    <source>
        <dbReference type="Proteomes" id="UP000433483"/>
    </source>
</evidence>
<evidence type="ECO:0000313" key="14">
    <source>
        <dbReference type="Proteomes" id="UP000440367"/>
    </source>
</evidence>
<dbReference type="AlphaFoldDB" id="A0A6A3TA71"/>
<gene>
    <name evidence="9" type="ORF">PF001_g5002</name>
    <name evidence="7" type="ORF">PF002_g29108</name>
    <name evidence="8" type="ORF">PF005_g24431</name>
    <name evidence="5" type="ORF">PF006_g25754</name>
    <name evidence="6" type="ORF">PF007_g4697</name>
    <name evidence="10" type="ORF">PF008_g8731</name>
    <name evidence="2" type="ORF">PF009_g5169</name>
    <name evidence="4" type="ORF">PF010_g25200</name>
    <name evidence="3" type="ORF">PF011_g9573</name>
</gene>
<dbReference type="Proteomes" id="UP000460718">
    <property type="component" value="Unassembled WGS sequence"/>
</dbReference>
<proteinExistence type="predicted"/>
<evidence type="ECO:0000313" key="6">
    <source>
        <dbReference type="EMBL" id="KAE9129976.1"/>
    </source>
</evidence>
<dbReference type="Proteomes" id="UP000440367">
    <property type="component" value="Unassembled WGS sequence"/>
</dbReference>